<dbReference type="InterPro" id="IPR035906">
    <property type="entry name" value="MetI-like_sf"/>
</dbReference>
<gene>
    <name evidence="9" type="ORF">EXZ61_18400</name>
</gene>
<evidence type="ECO:0000256" key="2">
    <source>
        <dbReference type="ARBA" id="ARBA00022448"/>
    </source>
</evidence>
<dbReference type="PANTHER" id="PTHR43744:SF4">
    <property type="entry name" value="OSMOPROTECTIVE COMPOUNDS UPTAKE PERMEASE PROTEIN GGTD"/>
    <property type="match status" value="1"/>
</dbReference>
<protein>
    <submittedName>
        <fullName evidence="9">Carbohydrate ABC transporter permease</fullName>
    </submittedName>
</protein>
<feature type="transmembrane region" description="Helical" evidence="7">
    <location>
        <begin position="357"/>
        <end position="376"/>
    </location>
</feature>
<reference evidence="10" key="1">
    <citation type="submission" date="2019-02" db="EMBL/GenBank/DDBJ databases">
        <title>Complete genome sequence of Rhodoferax sp. Gr-4.</title>
        <authorList>
            <person name="Jin L."/>
        </authorList>
    </citation>
    <scope>NUCLEOTIDE SEQUENCE [LARGE SCALE GENOMIC DNA]</scope>
    <source>
        <strain evidence="10">Gr-4</strain>
    </source>
</reference>
<evidence type="ECO:0000256" key="3">
    <source>
        <dbReference type="ARBA" id="ARBA00022475"/>
    </source>
</evidence>
<name>A0A515ETI7_9BURK</name>
<organism evidence="9 10">
    <name type="scientific">Rhodoferax aquaticus</name>
    <dbReference type="NCBI Taxonomy" id="2527691"/>
    <lineage>
        <taxon>Bacteria</taxon>
        <taxon>Pseudomonadati</taxon>
        <taxon>Pseudomonadota</taxon>
        <taxon>Betaproteobacteria</taxon>
        <taxon>Burkholderiales</taxon>
        <taxon>Comamonadaceae</taxon>
        <taxon>Rhodoferax</taxon>
    </lineage>
</organism>
<feature type="transmembrane region" description="Helical" evidence="7">
    <location>
        <begin position="255"/>
        <end position="275"/>
    </location>
</feature>
<dbReference type="CDD" id="cd06261">
    <property type="entry name" value="TM_PBP2"/>
    <property type="match status" value="1"/>
</dbReference>
<dbReference type="AlphaFoldDB" id="A0A515ETI7"/>
<dbReference type="KEGG" id="rhg:EXZ61_18400"/>
<keyword evidence="3" id="KW-1003">Cell membrane</keyword>
<sequence>MKKYFSLPSILAQLLLLVIVAVWVLPTFGLLVSSFRDKEQLVSSGWWTALSTQTRADMRRTGGAQSVFKEGDAYVMKGRLFGEQAKIQIKKFSLKSSTPSEFDAGAAVEVADGQIFDEEDGKPDGVLTVASNGEYRLVLSGPYEKDKGIRIFYIAESPPVFITQNYEKVIASEGVGQAFLNTFKVTIPATFIPILIAAFAAYAFSWMEFPGRKWLFIVVVGLLVVPLQMSLIPLLRLYNQVGAGFGIESKSYLGVWLAHSAFGLPLAIYLLRNYIAALPRDIIESARMDGATHFQVFTSIVLPLSIPALASFAIFQFLWVWNDFLIALVFLGKAPDQIVLTIKLNDLLGSRGESWEILTASAFVSIAVPVMVFFSLQRFFVRGLLSGSVKGG</sequence>
<feature type="transmembrane region" description="Helical" evidence="7">
    <location>
        <begin position="187"/>
        <end position="207"/>
    </location>
</feature>
<dbReference type="Gene3D" id="1.10.3720.10">
    <property type="entry name" value="MetI-like"/>
    <property type="match status" value="1"/>
</dbReference>
<evidence type="ECO:0000256" key="6">
    <source>
        <dbReference type="ARBA" id="ARBA00023136"/>
    </source>
</evidence>
<feature type="transmembrane region" description="Helical" evidence="7">
    <location>
        <begin position="214"/>
        <end position="235"/>
    </location>
</feature>
<evidence type="ECO:0000256" key="7">
    <source>
        <dbReference type="RuleBase" id="RU363032"/>
    </source>
</evidence>
<comment type="subcellular location">
    <subcellularLocation>
        <location evidence="1 7">Cell membrane</location>
        <topology evidence="1 7">Multi-pass membrane protein</topology>
    </subcellularLocation>
</comment>
<evidence type="ECO:0000259" key="8">
    <source>
        <dbReference type="PROSITE" id="PS50928"/>
    </source>
</evidence>
<keyword evidence="5 7" id="KW-1133">Transmembrane helix</keyword>
<evidence type="ECO:0000256" key="1">
    <source>
        <dbReference type="ARBA" id="ARBA00004651"/>
    </source>
</evidence>
<evidence type="ECO:0000256" key="4">
    <source>
        <dbReference type="ARBA" id="ARBA00022692"/>
    </source>
</evidence>
<dbReference type="EMBL" id="CP036282">
    <property type="protein sequence ID" value="QDL55990.1"/>
    <property type="molecule type" value="Genomic_DNA"/>
</dbReference>
<dbReference type="PROSITE" id="PS50928">
    <property type="entry name" value="ABC_TM1"/>
    <property type="match status" value="1"/>
</dbReference>
<accession>A0A515ETI7</accession>
<dbReference type="GO" id="GO:0055085">
    <property type="term" value="P:transmembrane transport"/>
    <property type="evidence" value="ECO:0007669"/>
    <property type="project" value="InterPro"/>
</dbReference>
<dbReference type="GO" id="GO:0005886">
    <property type="term" value="C:plasma membrane"/>
    <property type="evidence" value="ECO:0007669"/>
    <property type="project" value="UniProtKB-SubCell"/>
</dbReference>
<evidence type="ECO:0000313" key="10">
    <source>
        <dbReference type="Proteomes" id="UP000317365"/>
    </source>
</evidence>
<keyword evidence="10" id="KW-1185">Reference proteome</keyword>
<evidence type="ECO:0000256" key="5">
    <source>
        <dbReference type="ARBA" id="ARBA00022989"/>
    </source>
</evidence>
<keyword evidence="4 7" id="KW-0812">Transmembrane</keyword>
<proteinExistence type="inferred from homology"/>
<evidence type="ECO:0000313" key="9">
    <source>
        <dbReference type="EMBL" id="QDL55990.1"/>
    </source>
</evidence>
<feature type="domain" description="ABC transmembrane type-1" evidence="8">
    <location>
        <begin position="179"/>
        <end position="376"/>
    </location>
</feature>
<dbReference type="Proteomes" id="UP000317365">
    <property type="component" value="Chromosome"/>
</dbReference>
<reference evidence="10" key="2">
    <citation type="journal article" date="2020" name="Int. J. Syst. Evol. Microbiol.">
        <title>Genomic insights into a novel species Rhodoferax aquaticus sp. nov., isolated from freshwater.</title>
        <authorList>
            <person name="Li T."/>
            <person name="Zhuo Y."/>
            <person name="Jin C.Z."/>
            <person name="Wu X."/>
            <person name="Ko S.R."/>
            <person name="Jin F.J."/>
            <person name="Ahn C.Y."/>
            <person name="Oh H.M."/>
            <person name="Lee H.G."/>
            <person name="Jin L."/>
        </authorList>
    </citation>
    <scope>NUCLEOTIDE SEQUENCE [LARGE SCALE GENOMIC DNA]</scope>
    <source>
        <strain evidence="10">Gr-4</strain>
    </source>
</reference>
<dbReference type="Pfam" id="PF00528">
    <property type="entry name" value="BPD_transp_1"/>
    <property type="match status" value="1"/>
</dbReference>
<comment type="similarity">
    <text evidence="7">Belongs to the binding-protein-dependent transport system permease family.</text>
</comment>
<dbReference type="SUPFAM" id="SSF161098">
    <property type="entry name" value="MetI-like"/>
    <property type="match status" value="1"/>
</dbReference>
<keyword evidence="2 7" id="KW-0813">Transport</keyword>
<feature type="transmembrane region" description="Helical" evidence="7">
    <location>
        <begin position="296"/>
        <end position="321"/>
    </location>
</feature>
<dbReference type="PANTHER" id="PTHR43744">
    <property type="entry name" value="ABC TRANSPORTER PERMEASE PROTEIN MG189-RELATED-RELATED"/>
    <property type="match status" value="1"/>
</dbReference>
<dbReference type="RefSeq" id="WP_142813176.1">
    <property type="nucleotide sequence ID" value="NZ_CP036282.1"/>
</dbReference>
<keyword evidence="6 7" id="KW-0472">Membrane</keyword>
<dbReference type="InterPro" id="IPR000515">
    <property type="entry name" value="MetI-like"/>
</dbReference>